<dbReference type="RefSeq" id="XP_014159466.1">
    <property type="nucleotide sequence ID" value="XM_014303991.1"/>
</dbReference>
<sequence>MLTYEQIDACFEFAVYYGCRAAFQPLKSAGANCDDTIFCGDENDSCAVNEFLDGNLGNYNDDSCHLAAINGHREYLTSVIHHCPFDIVRYRDMEYCVHDIVLYALERELLSKSENQDCYDAAVLFTCIELLDDAGAVGDHDQ</sequence>
<name>A0A0L0G9J8_9EUKA</name>
<keyword evidence="2" id="KW-1185">Reference proteome</keyword>
<proteinExistence type="predicted"/>
<dbReference type="GeneID" id="25902757"/>
<accession>A0A0L0G9J8</accession>
<evidence type="ECO:0000313" key="1">
    <source>
        <dbReference type="EMBL" id="KNC85564.1"/>
    </source>
</evidence>
<dbReference type="Proteomes" id="UP000054560">
    <property type="component" value="Unassembled WGS sequence"/>
</dbReference>
<gene>
    <name evidence="1" type="ORF">SARC_02253</name>
</gene>
<dbReference type="AlphaFoldDB" id="A0A0L0G9J8"/>
<organism evidence="1 2">
    <name type="scientific">Sphaeroforma arctica JP610</name>
    <dbReference type="NCBI Taxonomy" id="667725"/>
    <lineage>
        <taxon>Eukaryota</taxon>
        <taxon>Ichthyosporea</taxon>
        <taxon>Ichthyophonida</taxon>
        <taxon>Sphaeroforma</taxon>
    </lineage>
</organism>
<protein>
    <submittedName>
        <fullName evidence="1">Uncharacterized protein</fullName>
    </submittedName>
</protein>
<dbReference type="EMBL" id="KQ241695">
    <property type="protein sequence ID" value="KNC85564.1"/>
    <property type="molecule type" value="Genomic_DNA"/>
</dbReference>
<reference evidence="1 2" key="1">
    <citation type="submission" date="2011-02" db="EMBL/GenBank/DDBJ databases">
        <title>The Genome Sequence of Sphaeroforma arctica JP610.</title>
        <authorList>
            <consortium name="The Broad Institute Genome Sequencing Platform"/>
            <person name="Russ C."/>
            <person name="Cuomo C."/>
            <person name="Young S.K."/>
            <person name="Zeng Q."/>
            <person name="Gargeya S."/>
            <person name="Alvarado L."/>
            <person name="Berlin A."/>
            <person name="Chapman S.B."/>
            <person name="Chen Z."/>
            <person name="Freedman E."/>
            <person name="Gellesch M."/>
            <person name="Goldberg J."/>
            <person name="Griggs A."/>
            <person name="Gujja S."/>
            <person name="Heilman E."/>
            <person name="Heiman D."/>
            <person name="Howarth C."/>
            <person name="Mehta T."/>
            <person name="Neiman D."/>
            <person name="Pearson M."/>
            <person name="Roberts A."/>
            <person name="Saif S."/>
            <person name="Shea T."/>
            <person name="Shenoy N."/>
            <person name="Sisk P."/>
            <person name="Stolte C."/>
            <person name="Sykes S."/>
            <person name="White J."/>
            <person name="Yandava C."/>
            <person name="Burger G."/>
            <person name="Gray M.W."/>
            <person name="Holland P.W.H."/>
            <person name="King N."/>
            <person name="Lang F.B.F."/>
            <person name="Roger A.J."/>
            <person name="Ruiz-Trillo I."/>
            <person name="Haas B."/>
            <person name="Nusbaum C."/>
            <person name="Birren B."/>
        </authorList>
    </citation>
    <scope>NUCLEOTIDE SEQUENCE [LARGE SCALE GENOMIC DNA]</scope>
    <source>
        <strain evidence="1 2">JP610</strain>
    </source>
</reference>
<evidence type="ECO:0000313" key="2">
    <source>
        <dbReference type="Proteomes" id="UP000054560"/>
    </source>
</evidence>